<feature type="compositionally biased region" description="Low complexity" evidence="1">
    <location>
        <begin position="272"/>
        <end position="304"/>
    </location>
</feature>
<feature type="compositionally biased region" description="Pro residues" evidence="1">
    <location>
        <begin position="257"/>
        <end position="271"/>
    </location>
</feature>
<comment type="caution">
    <text evidence="2">The sequence shown here is derived from an EMBL/GenBank/DDBJ whole genome shotgun (WGS) entry which is preliminary data.</text>
</comment>
<proteinExistence type="predicted"/>
<dbReference type="RefSeq" id="XP_067921703.1">
    <property type="nucleotide sequence ID" value="XM_068066334.1"/>
</dbReference>
<dbReference type="VEuPathDB" id="ToxoDB:CSUI_006170"/>
<evidence type="ECO:0000256" key="1">
    <source>
        <dbReference type="SAM" id="MobiDB-lite"/>
    </source>
</evidence>
<accession>A0A2C6K244</accession>
<protein>
    <submittedName>
        <fullName evidence="2">Ubiquitin family protein</fullName>
    </submittedName>
</protein>
<dbReference type="GeneID" id="94429545"/>
<sequence length="396" mass="43279">MPADQLRKRARKEGRAPPDDGKNNVKVVEVKMYAGKQPVDFDDMTFQDVIKKLRTHEIVSKRVNIRFHKKDMDEHYNFDVDAASITVDEMKKILIKKLGPPSLTGFNVSNILMYERGIQPGLPLEGEQLRECFGPRPAIDIEVYPVNPEVVLLCKVKKWGLFVKEQFEIKILDHLLLKDLKEALVAKLQEAENPKIKQRNFTVEDITFKLKGTPIDKDGEARLRRKFGIGANDLWLRAFQLKDNAPVIIPLGRPSKPRPAPPEESPAPPKESPASPEDSSAPLEDSSAPPEDSSAPPEDSSAPPEDSPAPPEDSSAPPEDSPAPPQDNPASPKDNPARPHDSPAPSKDSPGPAKDSSPPPEDASAPSKDGNFPASGPNPSENGPTPSENGPAPPRD</sequence>
<dbReference type="Proteomes" id="UP000221165">
    <property type="component" value="Unassembled WGS sequence"/>
</dbReference>
<reference evidence="2 3" key="1">
    <citation type="journal article" date="2017" name="Int. J. Parasitol.">
        <title>The genome of the protozoan parasite Cystoisospora suis and a reverse vaccinology approach to identify vaccine candidates.</title>
        <authorList>
            <person name="Palmieri N."/>
            <person name="Shrestha A."/>
            <person name="Ruttkowski B."/>
            <person name="Beck T."/>
            <person name="Vogl C."/>
            <person name="Tomley F."/>
            <person name="Blake D.P."/>
            <person name="Joachim A."/>
        </authorList>
    </citation>
    <scope>NUCLEOTIDE SEQUENCE [LARGE SCALE GENOMIC DNA]</scope>
    <source>
        <strain evidence="2 3">Wien I</strain>
    </source>
</reference>
<keyword evidence="3" id="KW-1185">Reference proteome</keyword>
<feature type="region of interest" description="Disordered" evidence="1">
    <location>
        <begin position="1"/>
        <end position="24"/>
    </location>
</feature>
<dbReference type="AlphaFoldDB" id="A0A2C6K244"/>
<feature type="compositionally biased region" description="Basic and acidic residues" evidence="1">
    <location>
        <begin position="13"/>
        <end position="23"/>
    </location>
</feature>
<dbReference type="OrthoDB" id="345992at2759"/>
<feature type="region of interest" description="Disordered" evidence="1">
    <location>
        <begin position="250"/>
        <end position="396"/>
    </location>
</feature>
<gene>
    <name evidence="2" type="ORF">CSUI_006170</name>
</gene>
<dbReference type="EMBL" id="MIGC01003074">
    <property type="protein sequence ID" value="PHJ20011.1"/>
    <property type="molecule type" value="Genomic_DNA"/>
</dbReference>
<name>A0A2C6K244_9APIC</name>
<dbReference type="PRINTS" id="PR01217">
    <property type="entry name" value="PRICHEXTENSN"/>
</dbReference>
<organism evidence="2 3">
    <name type="scientific">Cystoisospora suis</name>
    <dbReference type="NCBI Taxonomy" id="483139"/>
    <lineage>
        <taxon>Eukaryota</taxon>
        <taxon>Sar</taxon>
        <taxon>Alveolata</taxon>
        <taxon>Apicomplexa</taxon>
        <taxon>Conoidasida</taxon>
        <taxon>Coccidia</taxon>
        <taxon>Eucoccidiorida</taxon>
        <taxon>Eimeriorina</taxon>
        <taxon>Sarcocystidae</taxon>
        <taxon>Cystoisospora</taxon>
    </lineage>
</organism>
<feature type="compositionally biased region" description="Low complexity" evidence="1">
    <location>
        <begin position="352"/>
        <end position="369"/>
    </location>
</feature>
<evidence type="ECO:0000313" key="3">
    <source>
        <dbReference type="Proteomes" id="UP000221165"/>
    </source>
</evidence>
<evidence type="ECO:0000313" key="2">
    <source>
        <dbReference type="EMBL" id="PHJ20011.1"/>
    </source>
</evidence>
<feature type="compositionally biased region" description="Polar residues" evidence="1">
    <location>
        <begin position="377"/>
        <end position="388"/>
    </location>
</feature>